<proteinExistence type="predicted"/>
<feature type="non-terminal residue" evidence="2">
    <location>
        <position position="161"/>
    </location>
</feature>
<dbReference type="EMBL" id="CATQJA010002654">
    <property type="protein sequence ID" value="CAJ0578816.1"/>
    <property type="molecule type" value="Genomic_DNA"/>
</dbReference>
<accession>A0AA36D1A0</accession>
<evidence type="ECO:0000313" key="3">
    <source>
        <dbReference type="Proteomes" id="UP001177023"/>
    </source>
</evidence>
<evidence type="ECO:0000256" key="1">
    <source>
        <dbReference type="SAM" id="SignalP"/>
    </source>
</evidence>
<feature type="signal peptide" evidence="1">
    <location>
        <begin position="1"/>
        <end position="20"/>
    </location>
</feature>
<sequence>MAHLAVFLLAFANLYNPIFGCAGRYQGCFQGESAFGDASGVQLLPCQGVNNWCAISYSTATQRTKYMCGSELALNLGLTPSHCGNSILGINNGGCQMSQIPGVGDCYLCCCSGYQCNHPGLFNRDASRQLGYEMPYDPYNSAFKNLNIFIVFGSVICTILL</sequence>
<feature type="chain" id="PRO_5041436605" evidence="1">
    <location>
        <begin position="21"/>
        <end position="161"/>
    </location>
</feature>
<dbReference type="Proteomes" id="UP001177023">
    <property type="component" value="Unassembled WGS sequence"/>
</dbReference>
<organism evidence="2 3">
    <name type="scientific">Mesorhabditis spiculigera</name>
    <dbReference type="NCBI Taxonomy" id="96644"/>
    <lineage>
        <taxon>Eukaryota</taxon>
        <taxon>Metazoa</taxon>
        <taxon>Ecdysozoa</taxon>
        <taxon>Nematoda</taxon>
        <taxon>Chromadorea</taxon>
        <taxon>Rhabditida</taxon>
        <taxon>Rhabditina</taxon>
        <taxon>Rhabditomorpha</taxon>
        <taxon>Rhabditoidea</taxon>
        <taxon>Rhabditidae</taxon>
        <taxon>Mesorhabditinae</taxon>
        <taxon>Mesorhabditis</taxon>
    </lineage>
</organism>
<gene>
    <name evidence="2" type="ORF">MSPICULIGERA_LOCUS17057</name>
</gene>
<protein>
    <submittedName>
        <fullName evidence="2">Uncharacterized protein</fullName>
    </submittedName>
</protein>
<name>A0AA36D1A0_9BILA</name>
<dbReference type="AlphaFoldDB" id="A0AA36D1A0"/>
<reference evidence="2" key="1">
    <citation type="submission" date="2023-06" db="EMBL/GenBank/DDBJ databases">
        <authorList>
            <person name="Delattre M."/>
        </authorList>
    </citation>
    <scope>NUCLEOTIDE SEQUENCE</scope>
    <source>
        <strain evidence="2">AF72</strain>
    </source>
</reference>
<evidence type="ECO:0000313" key="2">
    <source>
        <dbReference type="EMBL" id="CAJ0578816.1"/>
    </source>
</evidence>
<keyword evidence="1" id="KW-0732">Signal</keyword>
<keyword evidence="3" id="KW-1185">Reference proteome</keyword>
<comment type="caution">
    <text evidence="2">The sequence shown here is derived from an EMBL/GenBank/DDBJ whole genome shotgun (WGS) entry which is preliminary data.</text>
</comment>